<proteinExistence type="predicted"/>
<organism evidence="1 2">
    <name type="scientific">Bifidobacterium simiarum</name>
    <dbReference type="NCBI Taxonomy" id="2045441"/>
    <lineage>
        <taxon>Bacteria</taxon>
        <taxon>Bacillati</taxon>
        <taxon>Actinomycetota</taxon>
        <taxon>Actinomycetes</taxon>
        <taxon>Bifidobacteriales</taxon>
        <taxon>Bifidobacteriaceae</taxon>
        <taxon>Bifidobacterium</taxon>
    </lineage>
</organism>
<keyword evidence="1" id="KW-0067">ATP-binding</keyword>
<accession>A0A2M9HH77</accession>
<evidence type="ECO:0000313" key="1">
    <source>
        <dbReference type="EMBL" id="PJM76131.1"/>
    </source>
</evidence>
<protein>
    <submittedName>
        <fullName evidence="1">ATP-binding protein</fullName>
    </submittedName>
</protein>
<keyword evidence="1" id="KW-0547">Nucleotide-binding</keyword>
<dbReference type="OrthoDB" id="3268468at2"/>
<keyword evidence="2" id="KW-1185">Reference proteome</keyword>
<name>A0A2M9HH77_9BIFI</name>
<dbReference type="RefSeq" id="WP_100511990.1">
    <property type="nucleotide sequence ID" value="NZ_JAFEJQ010000001.1"/>
</dbReference>
<dbReference type="Pfam" id="PF11305">
    <property type="entry name" value="DUF3107"/>
    <property type="match status" value="1"/>
</dbReference>
<sequence length="77" mass="7855">MDVEIGIQNVARPVTFATDKSADEVSGAIAEAVKNGAVVDLTDTKGRRIVVPGSAIGYAIVGSETSHPVGFGNLAEN</sequence>
<dbReference type="AlphaFoldDB" id="A0A2M9HH77"/>
<dbReference type="GO" id="GO:0005524">
    <property type="term" value="F:ATP binding"/>
    <property type="evidence" value="ECO:0007669"/>
    <property type="project" value="UniProtKB-KW"/>
</dbReference>
<reference evidence="1 2" key="1">
    <citation type="submission" date="2017-10" db="EMBL/GenBank/DDBJ databases">
        <title>Draft genome sequences of strains TRE 1, TRE 9, TRE H and TRI 7, isolated from tamarins, belonging to four potential novel Bifidobacterium species.</title>
        <authorList>
            <person name="Mattarelli P."/>
            <person name="Modesto M."/>
            <person name="Puglisi E."/>
            <person name="Morelli L."/>
            <person name="Spezio C."/>
            <person name="Bonetti A."/>
            <person name="Sandri C."/>
        </authorList>
    </citation>
    <scope>NUCLEOTIDE SEQUENCE [LARGE SCALE GENOMIC DNA]</scope>
    <source>
        <strain evidence="2">TRI7</strain>
    </source>
</reference>
<dbReference type="EMBL" id="PEBK01000001">
    <property type="protein sequence ID" value="PJM76131.1"/>
    <property type="molecule type" value="Genomic_DNA"/>
</dbReference>
<dbReference type="Proteomes" id="UP000231451">
    <property type="component" value="Unassembled WGS sequence"/>
</dbReference>
<evidence type="ECO:0000313" key="2">
    <source>
        <dbReference type="Proteomes" id="UP000231451"/>
    </source>
</evidence>
<dbReference type="InterPro" id="IPR021456">
    <property type="entry name" value="DUF3107"/>
</dbReference>
<gene>
    <name evidence="1" type="ORF">CSQ87_00950</name>
</gene>
<comment type="caution">
    <text evidence="1">The sequence shown here is derived from an EMBL/GenBank/DDBJ whole genome shotgun (WGS) entry which is preliminary data.</text>
</comment>